<evidence type="ECO:0000313" key="3">
    <source>
        <dbReference type="EMBL" id="CAA7393857.1"/>
    </source>
</evidence>
<organism evidence="2">
    <name type="scientific">Spirodela intermedia</name>
    <name type="common">Intermediate duckweed</name>
    <dbReference type="NCBI Taxonomy" id="51605"/>
    <lineage>
        <taxon>Eukaryota</taxon>
        <taxon>Viridiplantae</taxon>
        <taxon>Streptophyta</taxon>
        <taxon>Embryophyta</taxon>
        <taxon>Tracheophyta</taxon>
        <taxon>Spermatophyta</taxon>
        <taxon>Magnoliopsida</taxon>
        <taxon>Liliopsida</taxon>
        <taxon>Araceae</taxon>
        <taxon>Lemnoideae</taxon>
        <taxon>Spirodela</taxon>
    </lineage>
</organism>
<evidence type="ECO:0000313" key="2">
    <source>
        <dbReference type="EMBL" id="CAA2618050.1"/>
    </source>
</evidence>
<feature type="chain" id="PRO_5045019927" evidence="1">
    <location>
        <begin position="24"/>
        <end position="257"/>
    </location>
</feature>
<protein>
    <submittedName>
        <fullName evidence="2">Uncharacterized protein</fullName>
    </submittedName>
</protein>
<dbReference type="EMBL" id="LR746266">
    <property type="protein sequence ID" value="CAA7393857.1"/>
    <property type="molecule type" value="Genomic_DNA"/>
</dbReference>
<name>A0A7I8IIQ2_SPIIN</name>
<evidence type="ECO:0000313" key="4">
    <source>
        <dbReference type="Proteomes" id="UP000663760"/>
    </source>
</evidence>
<evidence type="ECO:0000256" key="1">
    <source>
        <dbReference type="SAM" id="SignalP"/>
    </source>
</evidence>
<keyword evidence="4" id="KW-1185">Reference proteome</keyword>
<keyword evidence="1" id="KW-0732">Signal</keyword>
<dbReference type="Proteomes" id="UP000663760">
    <property type="component" value="Chromosome 3"/>
</dbReference>
<sequence>MMATRRIFLVLFLIAVLAPFAYAVCNRTCGASKASVPYPFGFSEGCPIVLNCSTDEEHPFSLGEFKVKNVTSSSFWIDLHPSCNRSISTVKHFFKHNYRMTARNTLLLQTCSSDTVAPVCLPSLSNFSNNLGSWAGQCKSIQINCFSANTSHRGRDLPPLLSSDFIDGLNCSNLYSSMTLIDQAASIQLETVELGWWLGNNCSLCHKDAKCSLSHRTVLNPGKNSSAVQSPLCVCLDGLAGDGFSEGDGCQRGTQSH</sequence>
<gene>
    <name evidence="2" type="ORF">SI7747_03004211</name>
    <name evidence="3" type="ORF">SI8410_03004557</name>
</gene>
<dbReference type="OrthoDB" id="691441at2759"/>
<reference evidence="2" key="1">
    <citation type="submission" date="2019-12" db="EMBL/GenBank/DDBJ databases">
        <authorList>
            <person name="Scholz U."/>
            <person name="Mascher M."/>
            <person name="Fiebig A."/>
        </authorList>
    </citation>
    <scope>NUCLEOTIDE SEQUENCE</scope>
</reference>
<dbReference type="EMBL" id="LR743590">
    <property type="protein sequence ID" value="CAA2618050.1"/>
    <property type="molecule type" value="Genomic_DNA"/>
</dbReference>
<dbReference type="AlphaFoldDB" id="A0A7I8IIQ2"/>
<accession>A0A7I8IIQ2</accession>
<proteinExistence type="predicted"/>
<feature type="signal peptide" evidence="1">
    <location>
        <begin position="1"/>
        <end position="23"/>
    </location>
</feature>